<dbReference type="Gene3D" id="3.40.30.20">
    <property type="match status" value="1"/>
</dbReference>
<gene>
    <name evidence="6" type="ORF">HD556DRAFT_1520006</name>
</gene>
<evidence type="ECO:0000256" key="1">
    <source>
        <dbReference type="ARBA" id="ARBA00001974"/>
    </source>
</evidence>
<keyword evidence="4" id="KW-0560">Oxidoreductase</keyword>
<dbReference type="SUPFAM" id="SSF51905">
    <property type="entry name" value="FAD/NAD(P)-binding domain"/>
    <property type="match status" value="1"/>
</dbReference>
<dbReference type="GO" id="GO:0016709">
    <property type="term" value="F:oxidoreductase activity, acting on paired donors, with incorporation or reduction of molecular oxygen, NAD(P)H as one donor, and incorporation of one atom of oxygen"/>
    <property type="evidence" value="ECO:0007669"/>
    <property type="project" value="UniProtKB-ARBA"/>
</dbReference>
<dbReference type="InterPro" id="IPR050641">
    <property type="entry name" value="RIFMO-like"/>
</dbReference>
<dbReference type="GO" id="GO:0071949">
    <property type="term" value="F:FAD binding"/>
    <property type="evidence" value="ECO:0007669"/>
    <property type="project" value="InterPro"/>
</dbReference>
<dbReference type="OrthoDB" id="2690153at2759"/>
<dbReference type="PRINTS" id="PR00420">
    <property type="entry name" value="RNGMNOXGNASE"/>
</dbReference>
<dbReference type="InterPro" id="IPR002938">
    <property type="entry name" value="FAD-bd"/>
</dbReference>
<comment type="cofactor">
    <cofactor evidence="1">
        <name>FAD</name>
        <dbReference type="ChEBI" id="CHEBI:57692"/>
    </cofactor>
</comment>
<evidence type="ECO:0000256" key="4">
    <source>
        <dbReference type="ARBA" id="ARBA00023002"/>
    </source>
</evidence>
<sequence>MTNQKRTCMKQGVIAHVKVGAGPVGLIAALTLLQNGIPVRIIEKDHHPCIGQRGAGTWPRSLEVYNFLNVSEVNSLGKPPPPGRWYKPGTLEPFKDLLLVPHLEPTPAIPFHAPKLMGQQLLDVILRRHLEKFFCFVEMGTELRSFEQFDEGVTAILAKNGISETFDTKWIIGADGAKSVVRKQLGLTFLGETRDDIRIVTGDIRLTAVGLDRMHWHLFGNFNERGLSLRATDEIGEDGDGWQFSLYGRELDLTKVAESEELVFETIASLIPTEITFEKVVWMSDFRANIRMVNKFSEGRVFVAGDAAHVHSPTGGQGLNSGVQDAFNLGWKLALVQKGLADKSLLETYSAERLPVISEMLEVTTSILNKATASGDLTAGRSPVLYMLGINCRFSTIVLDEFVTSVERKPINAYGVLDEGHLEAGDRAPDAPNMLQVGGAEPDTTTLFGLYRPWYHTMLVFSPSLADATPILGALEAYDKSVVRSAVVLPSSASVMPVTSPHLVLVDRDGYAYSAYLVEAGQTKVFVIRPDGVIGAIVHGTEGVKKYFSKIFLDA</sequence>
<keyword evidence="7" id="KW-1185">Reference proteome</keyword>
<reference evidence="6" key="1">
    <citation type="journal article" date="2020" name="New Phytol.">
        <title>Comparative genomics reveals dynamic genome evolution in host specialist ectomycorrhizal fungi.</title>
        <authorList>
            <person name="Lofgren L.A."/>
            <person name="Nguyen N.H."/>
            <person name="Vilgalys R."/>
            <person name="Ruytinx J."/>
            <person name="Liao H.L."/>
            <person name="Branco S."/>
            <person name="Kuo A."/>
            <person name="LaButti K."/>
            <person name="Lipzen A."/>
            <person name="Andreopoulos W."/>
            <person name="Pangilinan J."/>
            <person name="Riley R."/>
            <person name="Hundley H."/>
            <person name="Na H."/>
            <person name="Barry K."/>
            <person name="Grigoriev I.V."/>
            <person name="Stajich J.E."/>
            <person name="Kennedy P.G."/>
        </authorList>
    </citation>
    <scope>NUCLEOTIDE SEQUENCE</scope>
    <source>
        <strain evidence="6">S12</strain>
    </source>
</reference>
<dbReference type="AlphaFoldDB" id="A0A9P7ALR8"/>
<name>A0A9P7ALR8_9AGAM</name>
<keyword evidence="3" id="KW-0274">FAD</keyword>
<dbReference type="Gene3D" id="3.30.70.2450">
    <property type="match status" value="1"/>
</dbReference>
<evidence type="ECO:0000256" key="2">
    <source>
        <dbReference type="ARBA" id="ARBA00022630"/>
    </source>
</evidence>
<feature type="domain" description="FAD-binding" evidence="5">
    <location>
        <begin position="19"/>
        <end position="362"/>
    </location>
</feature>
<dbReference type="InterPro" id="IPR038220">
    <property type="entry name" value="PHOX_C_sf"/>
</dbReference>
<dbReference type="Gene3D" id="3.50.50.60">
    <property type="entry name" value="FAD/NAD(P)-binding domain"/>
    <property type="match status" value="1"/>
</dbReference>
<dbReference type="InterPro" id="IPR036188">
    <property type="entry name" value="FAD/NAD-bd_sf"/>
</dbReference>
<dbReference type="PANTHER" id="PTHR43004:SF19">
    <property type="entry name" value="BINDING MONOOXYGENASE, PUTATIVE (JCVI)-RELATED"/>
    <property type="match status" value="1"/>
</dbReference>
<keyword evidence="2" id="KW-0285">Flavoprotein</keyword>
<comment type="caution">
    <text evidence="6">The sequence shown here is derived from an EMBL/GenBank/DDBJ whole genome shotgun (WGS) entry which is preliminary data.</text>
</comment>
<dbReference type="EMBL" id="JABBWE010000039">
    <property type="protein sequence ID" value="KAG1791973.1"/>
    <property type="molecule type" value="Genomic_DNA"/>
</dbReference>
<proteinExistence type="predicted"/>
<dbReference type="Proteomes" id="UP000719766">
    <property type="component" value="Unassembled WGS sequence"/>
</dbReference>
<protein>
    <submittedName>
        <fullName evidence="6">FAD binding domain-containing protein</fullName>
    </submittedName>
</protein>
<evidence type="ECO:0000313" key="6">
    <source>
        <dbReference type="EMBL" id="KAG1791973.1"/>
    </source>
</evidence>
<dbReference type="PANTHER" id="PTHR43004">
    <property type="entry name" value="TRK SYSTEM POTASSIUM UPTAKE PROTEIN"/>
    <property type="match status" value="1"/>
</dbReference>
<dbReference type="RefSeq" id="XP_041158672.1">
    <property type="nucleotide sequence ID" value="XM_041309144.1"/>
</dbReference>
<evidence type="ECO:0000313" key="7">
    <source>
        <dbReference type="Proteomes" id="UP000719766"/>
    </source>
</evidence>
<dbReference type="Pfam" id="PF01494">
    <property type="entry name" value="FAD_binding_3"/>
    <property type="match status" value="1"/>
</dbReference>
<evidence type="ECO:0000256" key="3">
    <source>
        <dbReference type="ARBA" id="ARBA00022827"/>
    </source>
</evidence>
<accession>A0A9P7ALR8</accession>
<organism evidence="6 7">
    <name type="scientific">Suillus plorans</name>
    <dbReference type="NCBI Taxonomy" id="116603"/>
    <lineage>
        <taxon>Eukaryota</taxon>
        <taxon>Fungi</taxon>
        <taxon>Dikarya</taxon>
        <taxon>Basidiomycota</taxon>
        <taxon>Agaricomycotina</taxon>
        <taxon>Agaricomycetes</taxon>
        <taxon>Agaricomycetidae</taxon>
        <taxon>Boletales</taxon>
        <taxon>Suillineae</taxon>
        <taxon>Suillaceae</taxon>
        <taxon>Suillus</taxon>
    </lineage>
</organism>
<evidence type="ECO:0000259" key="5">
    <source>
        <dbReference type="Pfam" id="PF01494"/>
    </source>
</evidence>
<dbReference type="GeneID" id="64602908"/>